<keyword evidence="1" id="KW-0472">Membrane</keyword>
<organism evidence="2 3">
    <name type="scientific">Paractinoplanes toevensis</name>
    <dbReference type="NCBI Taxonomy" id="571911"/>
    <lineage>
        <taxon>Bacteria</taxon>
        <taxon>Bacillati</taxon>
        <taxon>Actinomycetota</taxon>
        <taxon>Actinomycetes</taxon>
        <taxon>Micromonosporales</taxon>
        <taxon>Micromonosporaceae</taxon>
        <taxon>Paractinoplanes</taxon>
    </lineage>
</organism>
<feature type="transmembrane region" description="Helical" evidence="1">
    <location>
        <begin position="49"/>
        <end position="68"/>
    </location>
</feature>
<gene>
    <name evidence="2" type="ORF">Ato02nite_099650</name>
</gene>
<protein>
    <submittedName>
        <fullName evidence="2">Uncharacterized protein</fullName>
    </submittedName>
</protein>
<accession>A0A920BR83</accession>
<dbReference type="RefSeq" id="WP_213013790.1">
    <property type="nucleotide sequence ID" value="NZ_BOQN01000192.1"/>
</dbReference>
<dbReference type="EMBL" id="BOQN01000192">
    <property type="protein sequence ID" value="GIM98172.1"/>
    <property type="molecule type" value="Genomic_DNA"/>
</dbReference>
<name>A0A920BR83_9ACTN</name>
<proteinExistence type="predicted"/>
<keyword evidence="3" id="KW-1185">Reference proteome</keyword>
<reference evidence="2 3" key="1">
    <citation type="submission" date="2021-03" db="EMBL/GenBank/DDBJ databases">
        <title>Whole genome shotgun sequence of Actinoplanes toevensis NBRC 105298.</title>
        <authorList>
            <person name="Komaki H."/>
            <person name="Tamura T."/>
        </authorList>
    </citation>
    <scope>NUCLEOTIDE SEQUENCE [LARGE SCALE GENOMIC DNA]</scope>
    <source>
        <strain evidence="2 3">NBRC 105298</strain>
    </source>
</reference>
<keyword evidence="1" id="KW-0812">Transmembrane</keyword>
<keyword evidence="1" id="KW-1133">Transmembrane helix</keyword>
<evidence type="ECO:0000313" key="3">
    <source>
        <dbReference type="Proteomes" id="UP000677082"/>
    </source>
</evidence>
<comment type="caution">
    <text evidence="2">The sequence shown here is derived from an EMBL/GenBank/DDBJ whole genome shotgun (WGS) entry which is preliminary data.</text>
</comment>
<evidence type="ECO:0000256" key="1">
    <source>
        <dbReference type="SAM" id="Phobius"/>
    </source>
</evidence>
<feature type="transmembrane region" description="Helical" evidence="1">
    <location>
        <begin position="15"/>
        <end position="37"/>
    </location>
</feature>
<dbReference type="Proteomes" id="UP000677082">
    <property type="component" value="Unassembled WGS sequence"/>
</dbReference>
<sequence length="71" mass="7395">MGESPTLAADALLDLVFPLWQFVIGALVLVTLVVSVLRMVRRGPSRMGGAMLLAGGAVIGVAVIGYLVQML</sequence>
<dbReference type="AlphaFoldDB" id="A0A920BR83"/>
<evidence type="ECO:0000313" key="2">
    <source>
        <dbReference type="EMBL" id="GIM98172.1"/>
    </source>
</evidence>